<evidence type="ECO:0000256" key="1">
    <source>
        <dbReference type="SAM" id="MobiDB-lite"/>
    </source>
</evidence>
<name>A0A6C0L7G8_9ZZZZ</name>
<feature type="region of interest" description="Disordered" evidence="1">
    <location>
        <begin position="259"/>
        <end position="281"/>
    </location>
</feature>
<proteinExistence type="predicted"/>
<dbReference type="EMBL" id="MN740445">
    <property type="protein sequence ID" value="QHU26889.1"/>
    <property type="molecule type" value="Genomic_DNA"/>
</dbReference>
<protein>
    <recommendedName>
        <fullName evidence="3">Glycosyltransferase</fullName>
    </recommendedName>
</protein>
<organism evidence="2">
    <name type="scientific">viral metagenome</name>
    <dbReference type="NCBI Taxonomy" id="1070528"/>
    <lineage>
        <taxon>unclassified sequences</taxon>
        <taxon>metagenomes</taxon>
        <taxon>organismal metagenomes</taxon>
    </lineage>
</organism>
<evidence type="ECO:0000313" key="2">
    <source>
        <dbReference type="EMBL" id="QHU26889.1"/>
    </source>
</evidence>
<sequence length="281" mass="32602">MTDYVVCIPSYKRAELCNEKTLQTLKDNHIPAKKIFVYVANKEEYDEYINILDKSKYNKLVVGIKGLVPQRQFIMEQFPEGKHIVFFDDDVSKIDLTMSSLTKGKSLDFFFKHAFKECHKNKSFIWGVYPVFNPFFRKGRTEMTTCLTYIVGAFYGIINRPKLKDIELTITKENGQKEDVERTLKYFVNDGIVLRFNRVGFMTKYYGKSGGLGTFEARLKPMLEASKKLKAKYGEYGEISTKTHGMTEFRLKKIPARTEAEVAKQTKKVPLTPKNKTRKNK</sequence>
<accession>A0A6C0L7G8</accession>
<dbReference type="AlphaFoldDB" id="A0A6C0L7G8"/>
<evidence type="ECO:0008006" key="3">
    <source>
        <dbReference type="Google" id="ProtNLM"/>
    </source>
</evidence>
<reference evidence="2" key="1">
    <citation type="journal article" date="2020" name="Nature">
        <title>Giant virus diversity and host interactions through global metagenomics.</title>
        <authorList>
            <person name="Schulz F."/>
            <person name="Roux S."/>
            <person name="Paez-Espino D."/>
            <person name="Jungbluth S."/>
            <person name="Walsh D.A."/>
            <person name="Denef V.J."/>
            <person name="McMahon K.D."/>
            <person name="Konstantinidis K.T."/>
            <person name="Eloe-Fadrosh E.A."/>
            <person name="Kyrpides N.C."/>
            <person name="Woyke T."/>
        </authorList>
    </citation>
    <scope>NUCLEOTIDE SEQUENCE</scope>
    <source>
        <strain evidence="2">GVMAG-M-3300027759-42</strain>
    </source>
</reference>